<organism evidence="7 8">
    <name type="scientific">Litorimonas taeanensis</name>
    <dbReference type="NCBI Taxonomy" id="568099"/>
    <lineage>
        <taxon>Bacteria</taxon>
        <taxon>Pseudomonadati</taxon>
        <taxon>Pseudomonadota</taxon>
        <taxon>Alphaproteobacteria</taxon>
        <taxon>Maricaulales</taxon>
        <taxon>Robiginitomaculaceae</taxon>
    </lineage>
</organism>
<evidence type="ECO:0000256" key="2">
    <source>
        <dbReference type="ARBA" id="ARBA00022438"/>
    </source>
</evidence>
<reference evidence="7 8" key="1">
    <citation type="submission" date="2018-10" db="EMBL/GenBank/DDBJ databases">
        <title>Genomic Encyclopedia of Type Strains, Phase IV (KMG-IV): sequencing the most valuable type-strain genomes for metagenomic binning, comparative biology and taxonomic classification.</title>
        <authorList>
            <person name="Goeker M."/>
        </authorList>
    </citation>
    <scope>NUCLEOTIDE SEQUENCE [LARGE SCALE GENOMIC DNA]</scope>
    <source>
        <strain evidence="7 8">DSM 22008</strain>
    </source>
</reference>
<dbReference type="AlphaFoldDB" id="A0A420WMC8"/>
<evidence type="ECO:0000313" key="8">
    <source>
        <dbReference type="Proteomes" id="UP000282211"/>
    </source>
</evidence>
<comment type="similarity">
    <text evidence="1">Belongs to the peptidase M17 family.</text>
</comment>
<dbReference type="InterPro" id="IPR048816">
    <property type="entry name" value="Peptidase_M17_N_1"/>
</dbReference>
<dbReference type="InterPro" id="IPR043472">
    <property type="entry name" value="Macro_dom-like"/>
</dbReference>
<dbReference type="GO" id="GO:0005737">
    <property type="term" value="C:cytoplasm"/>
    <property type="evidence" value="ECO:0007669"/>
    <property type="project" value="InterPro"/>
</dbReference>
<dbReference type="Pfam" id="PF00883">
    <property type="entry name" value="Peptidase_M17"/>
    <property type="match status" value="1"/>
</dbReference>
<dbReference type="PANTHER" id="PTHR11963">
    <property type="entry name" value="LEUCINE AMINOPEPTIDASE-RELATED"/>
    <property type="match status" value="1"/>
</dbReference>
<keyword evidence="4" id="KW-0378">Hydrolase</keyword>
<dbReference type="FunCoup" id="A0A420WMC8">
    <property type="interactions" value="83"/>
</dbReference>
<evidence type="ECO:0000256" key="1">
    <source>
        <dbReference type="ARBA" id="ARBA00009528"/>
    </source>
</evidence>
<protein>
    <submittedName>
        <fullName evidence="7">Leucyl aminopeptidase</fullName>
    </submittedName>
</protein>
<feature type="domain" description="Cytosol aminopeptidase" evidence="6">
    <location>
        <begin position="327"/>
        <end position="334"/>
    </location>
</feature>
<dbReference type="Gene3D" id="3.40.220.10">
    <property type="entry name" value="Leucine Aminopeptidase, subunit E, domain 1"/>
    <property type="match status" value="1"/>
</dbReference>
<gene>
    <name evidence="7" type="ORF">DES40_1399</name>
</gene>
<dbReference type="CDD" id="cd00433">
    <property type="entry name" value="Peptidase_M17"/>
    <property type="match status" value="1"/>
</dbReference>
<evidence type="ECO:0000256" key="4">
    <source>
        <dbReference type="ARBA" id="ARBA00022801"/>
    </source>
</evidence>
<dbReference type="InterPro" id="IPR011356">
    <property type="entry name" value="Leucine_aapep/pepB"/>
</dbReference>
<accession>A0A420WMC8</accession>
<name>A0A420WMC8_9PROT</name>
<dbReference type="PANTHER" id="PTHR11963:SF20">
    <property type="entry name" value="PEPTIDASE B"/>
    <property type="match status" value="1"/>
</dbReference>
<dbReference type="SUPFAM" id="SSF53187">
    <property type="entry name" value="Zn-dependent exopeptidases"/>
    <property type="match status" value="1"/>
</dbReference>
<dbReference type="EMBL" id="RBII01000001">
    <property type="protein sequence ID" value="RKQ72062.1"/>
    <property type="molecule type" value="Genomic_DNA"/>
</dbReference>
<keyword evidence="8" id="KW-1185">Reference proteome</keyword>
<evidence type="ECO:0000256" key="5">
    <source>
        <dbReference type="ARBA" id="ARBA00023211"/>
    </source>
</evidence>
<dbReference type="PRINTS" id="PR00481">
    <property type="entry name" value="LAMNOPPTDASE"/>
</dbReference>
<dbReference type="GO" id="GO:0030145">
    <property type="term" value="F:manganese ion binding"/>
    <property type="evidence" value="ECO:0007669"/>
    <property type="project" value="InterPro"/>
</dbReference>
<evidence type="ECO:0000313" key="7">
    <source>
        <dbReference type="EMBL" id="RKQ72062.1"/>
    </source>
</evidence>
<evidence type="ECO:0000256" key="3">
    <source>
        <dbReference type="ARBA" id="ARBA00022670"/>
    </source>
</evidence>
<proteinExistence type="inferred from homology"/>
<keyword evidence="5" id="KW-0464">Manganese</keyword>
<dbReference type="Proteomes" id="UP000282211">
    <property type="component" value="Unassembled WGS sequence"/>
</dbReference>
<keyword evidence="2 7" id="KW-0031">Aminopeptidase</keyword>
<dbReference type="Pfam" id="PF21337">
    <property type="entry name" value="Peptidase_M17_N_1"/>
    <property type="match status" value="1"/>
</dbReference>
<evidence type="ECO:0000259" key="6">
    <source>
        <dbReference type="PROSITE" id="PS00631"/>
    </source>
</evidence>
<dbReference type="GO" id="GO:0006508">
    <property type="term" value="P:proteolysis"/>
    <property type="evidence" value="ECO:0007669"/>
    <property type="project" value="UniProtKB-KW"/>
</dbReference>
<sequence>MSDALQSNGTQDDAVLVLKTELSDIEIASITPIYAVRPKDWEILKSQFDEVALNFAKARNFTGEAGQRVRLPNAQGQIAAVLYGAGPQEDDAMGPIRMGGLSSVLPQGFYQLAYIPKDWTMNLALTAWGLGAYRFETYLKETTQFPTLVVEDGTKLKEVLSLAGATALCRDLINTPAGDMGPVALQQSAMDLAAEFGAELTTTIGDELLEKNYPMIHAVGRAAHEAPRLVEFEWGDPSHPRLAVVGKGITFDTGGLNIKGASGARLMKKDMGGAAHALALAKLVMENDLPIRLHCLIAVAENAISAGAYRPGDILSSRAGLTIEIDNTDAEGRLVLGDALCKATESDPALIIDFATLTGAARVALGPQVPPFFCNREKPVADILAQGEKQIDPLWRMPLWAPYYSMLSSPIADMKNSGGSFAGCVTAALFLQRFVKNTPWMHLDTYGWNPSSRPAHPKGGDMYGVRALYFWLKAGGLNGDLSK</sequence>
<dbReference type="RefSeq" id="WP_121099944.1">
    <property type="nucleotide sequence ID" value="NZ_RBII01000001.1"/>
</dbReference>
<dbReference type="InParanoid" id="A0A420WMC8"/>
<dbReference type="PROSITE" id="PS00631">
    <property type="entry name" value="CYTOSOL_AP"/>
    <property type="match status" value="1"/>
</dbReference>
<dbReference type="Gene3D" id="3.40.630.10">
    <property type="entry name" value="Zn peptidases"/>
    <property type="match status" value="1"/>
</dbReference>
<comment type="caution">
    <text evidence="7">The sequence shown here is derived from an EMBL/GenBank/DDBJ whole genome shotgun (WGS) entry which is preliminary data.</text>
</comment>
<dbReference type="GO" id="GO:0070006">
    <property type="term" value="F:metalloaminopeptidase activity"/>
    <property type="evidence" value="ECO:0007669"/>
    <property type="project" value="InterPro"/>
</dbReference>
<dbReference type="OrthoDB" id="9809354at2"/>
<keyword evidence="3" id="KW-0645">Protease</keyword>
<dbReference type="InterPro" id="IPR000819">
    <property type="entry name" value="Peptidase_M17_C"/>
</dbReference>